<feature type="transmembrane region" description="Helical" evidence="2">
    <location>
        <begin position="285"/>
        <end position="308"/>
    </location>
</feature>
<keyword evidence="2" id="KW-0472">Membrane</keyword>
<dbReference type="VEuPathDB" id="AmoebaDB:NAEGRDRAFT_66407"/>
<dbReference type="GeneID" id="8857192"/>
<evidence type="ECO:0000256" key="2">
    <source>
        <dbReference type="SAM" id="Phobius"/>
    </source>
</evidence>
<feature type="transmembrane region" description="Helical" evidence="2">
    <location>
        <begin position="115"/>
        <end position="141"/>
    </location>
</feature>
<dbReference type="Proteomes" id="UP000006671">
    <property type="component" value="Unassembled WGS sequence"/>
</dbReference>
<dbReference type="KEGG" id="ngr:NAEGRDRAFT_66407"/>
<keyword evidence="2" id="KW-1133">Transmembrane helix</keyword>
<proteinExistence type="predicted"/>
<evidence type="ECO:0000313" key="3">
    <source>
        <dbReference type="EMBL" id="EFC45575.1"/>
    </source>
</evidence>
<keyword evidence="4" id="KW-1185">Reference proteome</keyword>
<feature type="region of interest" description="Disordered" evidence="1">
    <location>
        <begin position="35"/>
        <end position="66"/>
    </location>
</feature>
<protein>
    <submittedName>
        <fullName evidence="3">Predicted protein</fullName>
    </submittedName>
</protein>
<reference evidence="3 4" key="1">
    <citation type="journal article" date="2010" name="Cell">
        <title>The genome of Naegleria gruberi illuminates early eukaryotic versatility.</title>
        <authorList>
            <person name="Fritz-Laylin L.K."/>
            <person name="Prochnik S.E."/>
            <person name="Ginger M.L."/>
            <person name="Dacks J.B."/>
            <person name="Carpenter M.L."/>
            <person name="Field M.C."/>
            <person name="Kuo A."/>
            <person name="Paredez A."/>
            <person name="Chapman J."/>
            <person name="Pham J."/>
            <person name="Shu S."/>
            <person name="Neupane R."/>
            <person name="Cipriano M."/>
            <person name="Mancuso J."/>
            <person name="Tu H."/>
            <person name="Salamov A."/>
            <person name="Lindquist E."/>
            <person name="Shapiro H."/>
            <person name="Lucas S."/>
            <person name="Grigoriev I.V."/>
            <person name="Cande W.Z."/>
            <person name="Fulton C."/>
            <person name="Rokhsar D.S."/>
            <person name="Dawson S.C."/>
        </authorList>
    </citation>
    <scope>NUCLEOTIDE SEQUENCE [LARGE SCALE GENOMIC DNA]</scope>
    <source>
        <strain evidence="3 4">NEG-M</strain>
    </source>
</reference>
<feature type="compositionally biased region" description="Low complexity" evidence="1">
    <location>
        <begin position="44"/>
        <end position="62"/>
    </location>
</feature>
<sequence length="493" mass="57001">MSLDETVRNNEINLVEMENVLYSMKIDTEQQFYESTSTQQDAFNSSSNNNNNIDNTQLTSNNKPLQQTSNTIVKIEEGQQEYNTSVTIPPKIPKQDQQYIINTKYGQLQLSCDRIISVLIMLLAIITLFMMAFLSACTLILETNTENKTFNHTTQLSKNLIRLNTYYKIIMESEIVELLVEEINETMIDVTSDYHLLLRDVPYTGNTDKYSRASVITRIGDYFNILESNHFHLYNQVIENNYTDTKFFYSNYHPSLVNFTQSLDLALILADKAASNEDEYMNLNAIIDLVLSVFVLIIIIPSTAILLIKSAVNDNKFLEKLKKADARVVIETIADIRLQNEFKELCKEHNQLSKYLFMERVQSFNEICQRVFALQDEIEEGVNLEMSKKMLIEIDQLESKKFELSFELITEYLDLGSDTFLGYPLIGGKKAAEKIKKIFDTQSVHLPENLFKNVQSNVSLNLLPIYKLCKSNQQRKRNQRMKLMKKQQLATTQ</sequence>
<gene>
    <name evidence="3" type="ORF">NAEGRDRAFT_66407</name>
</gene>
<dbReference type="EMBL" id="GG738862">
    <property type="protein sequence ID" value="EFC45575.1"/>
    <property type="molecule type" value="Genomic_DNA"/>
</dbReference>
<accession>D2VC11</accession>
<dbReference type="AlphaFoldDB" id="D2VC11"/>
<dbReference type="RefSeq" id="XP_002678319.1">
    <property type="nucleotide sequence ID" value="XM_002678273.1"/>
</dbReference>
<keyword evidence="2" id="KW-0812">Transmembrane</keyword>
<dbReference type="InParanoid" id="D2VC11"/>
<name>D2VC11_NAEGR</name>
<evidence type="ECO:0000313" key="4">
    <source>
        <dbReference type="Proteomes" id="UP000006671"/>
    </source>
</evidence>
<organism evidence="4">
    <name type="scientific">Naegleria gruberi</name>
    <name type="common">Amoeba</name>
    <dbReference type="NCBI Taxonomy" id="5762"/>
    <lineage>
        <taxon>Eukaryota</taxon>
        <taxon>Discoba</taxon>
        <taxon>Heterolobosea</taxon>
        <taxon>Tetramitia</taxon>
        <taxon>Eutetramitia</taxon>
        <taxon>Vahlkampfiidae</taxon>
        <taxon>Naegleria</taxon>
    </lineage>
</organism>
<evidence type="ECO:0000256" key="1">
    <source>
        <dbReference type="SAM" id="MobiDB-lite"/>
    </source>
</evidence>